<evidence type="ECO:0000313" key="3">
    <source>
        <dbReference type="Proteomes" id="UP000639403"/>
    </source>
</evidence>
<reference evidence="2" key="2">
    <citation type="journal article" name="Front. Microbiol.">
        <title>Degradative Capacity of Two Strains of Rhodonia placenta: From Phenotype to Genotype.</title>
        <authorList>
            <person name="Kolle M."/>
            <person name="Horta M.A.C."/>
            <person name="Nowrousian M."/>
            <person name="Ohm R.A."/>
            <person name="Benz J.P."/>
            <person name="Pilgard A."/>
        </authorList>
    </citation>
    <scope>NUCLEOTIDE SEQUENCE</scope>
    <source>
        <strain evidence="2">FPRL280</strain>
    </source>
</reference>
<accession>A0A8H7NSS5</accession>
<feature type="region of interest" description="Disordered" evidence="1">
    <location>
        <begin position="419"/>
        <end position="442"/>
    </location>
</feature>
<evidence type="ECO:0000313" key="2">
    <source>
        <dbReference type="EMBL" id="KAF9800799.1"/>
    </source>
</evidence>
<dbReference type="Proteomes" id="UP000639403">
    <property type="component" value="Unassembled WGS sequence"/>
</dbReference>
<feature type="compositionally biased region" description="Acidic residues" evidence="1">
    <location>
        <begin position="283"/>
        <end position="296"/>
    </location>
</feature>
<comment type="caution">
    <text evidence="2">The sequence shown here is derived from an EMBL/GenBank/DDBJ whole genome shotgun (WGS) entry which is preliminary data.</text>
</comment>
<proteinExistence type="predicted"/>
<sequence length="442" mass="48359">MVPNASTFILEIELDEWFGLSISLHAILRDTTPHSFAILDGTWYYHCVRQPTHVFHAGRDGRRRGEWAARWHSDSESPIVHIVFVGRVTPAGNAYLGSLILPMHYGSFTNDFAHHSTVRNMHMETIVDDEKREATTGYIPRLGSYIALWLDPVRMAECVDDPHLTAVASELTPHKYIAYVNSDDRSLIFLFVVIRGIVLTVILFLDPPPVETEETPAVSEIVANPGSPVPPIDAVNVQEWLQAVDCSEDQDGTPCPHEDVGSEDINAAITTEDDRMSTLNSDTDTEYSDSVDSDSDTDDLLFNADSDADTDAIVEAVLGPFRAKVDDIDVVPLVKFSFDLTEGGECADPRRLIRKARDGTLGDPRAATLDGVVLLAQDVADGTTTEPGLVHDAAHTNVNSGNPITEHPLNTMETAVECSVDMPPESSPESKGETALTEAQPF</sequence>
<dbReference type="AlphaFoldDB" id="A0A8H7NSS5"/>
<reference evidence="2" key="1">
    <citation type="submission" date="2020-11" db="EMBL/GenBank/DDBJ databases">
        <authorList>
            <person name="Koelle M."/>
            <person name="Horta M.A.C."/>
            <person name="Nowrousian M."/>
            <person name="Ohm R.A."/>
            <person name="Benz P."/>
            <person name="Pilgard A."/>
        </authorList>
    </citation>
    <scope>NUCLEOTIDE SEQUENCE</scope>
    <source>
        <strain evidence="2">FPRL280</strain>
    </source>
</reference>
<dbReference type="EMBL" id="JADOXO010000737">
    <property type="protein sequence ID" value="KAF9800799.1"/>
    <property type="molecule type" value="Genomic_DNA"/>
</dbReference>
<evidence type="ECO:0000256" key="1">
    <source>
        <dbReference type="SAM" id="MobiDB-lite"/>
    </source>
</evidence>
<feature type="region of interest" description="Disordered" evidence="1">
    <location>
        <begin position="247"/>
        <end position="296"/>
    </location>
</feature>
<organism evidence="2 3">
    <name type="scientific">Rhodonia placenta</name>
    <dbReference type="NCBI Taxonomy" id="104341"/>
    <lineage>
        <taxon>Eukaryota</taxon>
        <taxon>Fungi</taxon>
        <taxon>Dikarya</taxon>
        <taxon>Basidiomycota</taxon>
        <taxon>Agaricomycotina</taxon>
        <taxon>Agaricomycetes</taxon>
        <taxon>Polyporales</taxon>
        <taxon>Adustoporiaceae</taxon>
        <taxon>Rhodonia</taxon>
    </lineage>
</organism>
<name>A0A8H7NSS5_9APHY</name>
<gene>
    <name evidence="2" type="ORF">IEO21_10290</name>
</gene>
<protein>
    <submittedName>
        <fullName evidence="2">Uncharacterized protein</fullName>
    </submittedName>
</protein>